<dbReference type="PROSITE" id="PS00854">
    <property type="entry name" value="PROTEASOME_BETA_1"/>
    <property type="match status" value="1"/>
</dbReference>
<dbReference type="CDD" id="cd01156">
    <property type="entry name" value="IVD"/>
    <property type="match status" value="2"/>
</dbReference>
<keyword evidence="22" id="KW-0539">Nucleus</keyword>
<evidence type="ECO:0000256" key="26">
    <source>
        <dbReference type="ARBA" id="ARBA00045583"/>
    </source>
</evidence>
<dbReference type="VEuPathDB" id="VectorBase:LLONM1_002596"/>
<dbReference type="PANTHER" id="PTHR43884">
    <property type="entry name" value="ACYL-COA DEHYDROGENASE"/>
    <property type="match status" value="1"/>
</dbReference>
<evidence type="ECO:0000259" key="36">
    <source>
        <dbReference type="Pfam" id="PF00441"/>
    </source>
</evidence>
<feature type="binding site" evidence="34">
    <location>
        <position position="385"/>
    </location>
    <ligand>
        <name>substrate</name>
    </ligand>
</feature>
<dbReference type="SUPFAM" id="SSF56645">
    <property type="entry name" value="Acyl-CoA dehydrogenase NM domain-like"/>
    <property type="match status" value="2"/>
</dbReference>
<dbReference type="Gene3D" id="2.40.110.10">
    <property type="entry name" value="Butyryl-CoA Dehydrogenase, subunit A, domain 2"/>
    <property type="match status" value="2"/>
</dbReference>
<evidence type="ECO:0000256" key="20">
    <source>
        <dbReference type="ARBA" id="ARBA00023128"/>
    </source>
</evidence>
<evidence type="ECO:0000256" key="9">
    <source>
        <dbReference type="ARBA" id="ARBA00012046"/>
    </source>
</evidence>
<feature type="binding site" evidence="35">
    <location>
        <begin position="409"/>
        <end position="411"/>
    </location>
    <ligand>
        <name>FAD</name>
        <dbReference type="ChEBI" id="CHEBI:57692"/>
    </ligand>
</feature>
<dbReference type="PROSITE" id="PS00073">
    <property type="entry name" value="ACYL_COA_DH_2"/>
    <property type="match status" value="3"/>
</dbReference>
<evidence type="ECO:0000256" key="31">
    <source>
        <dbReference type="ARBA" id="ARBA00052875"/>
    </source>
</evidence>
<comment type="subcellular location">
    <subcellularLocation>
        <location evidence="4">Mitochondrion</location>
    </subcellularLocation>
    <subcellularLocation>
        <location evidence="3">Nucleus</location>
    </subcellularLocation>
</comment>
<keyword evidence="40" id="KW-1185">Reference proteome</keyword>
<dbReference type="SUPFAM" id="SSF56235">
    <property type="entry name" value="N-terminal nucleophile aminohydrolases (Ntn hydrolases)"/>
    <property type="match status" value="1"/>
</dbReference>
<evidence type="ECO:0000256" key="17">
    <source>
        <dbReference type="ARBA" id="ARBA00022942"/>
    </source>
</evidence>
<dbReference type="Proteomes" id="UP000092461">
    <property type="component" value="Unassembled WGS sequence"/>
</dbReference>
<feature type="domain" description="Acyl-CoA dehydrogenase/oxidase C-terminal" evidence="36">
    <location>
        <begin position="483"/>
        <end position="631"/>
    </location>
</feature>
<dbReference type="InterPro" id="IPR023333">
    <property type="entry name" value="Proteasome_suB-type"/>
</dbReference>
<dbReference type="InterPro" id="IPR001353">
    <property type="entry name" value="Proteasome_sua/b"/>
</dbReference>
<evidence type="ECO:0000256" key="14">
    <source>
        <dbReference type="ARBA" id="ARBA00022698"/>
    </source>
</evidence>
<evidence type="ECO:0000256" key="3">
    <source>
        <dbReference type="ARBA" id="ARBA00004123"/>
    </source>
</evidence>
<dbReference type="VEuPathDB" id="VectorBase:LLONM1_003564"/>
<dbReference type="InterPro" id="IPR037069">
    <property type="entry name" value="AcylCoA_DH/ox_N_sf"/>
</dbReference>
<dbReference type="VEuPathDB" id="VectorBase:LLONM1_002201"/>
<dbReference type="InterPro" id="IPR036250">
    <property type="entry name" value="AcylCo_DH-like_C"/>
</dbReference>
<feature type="active site" description="Proton acceptor" evidence="33">
    <location>
        <position position="496"/>
    </location>
</feature>
<protein>
    <recommendedName>
        <fullName evidence="10">Isovaleryl-CoA dehydrogenase, mitochondrial</fullName>
        <ecNumber evidence="9">1.3.8.1</ecNumber>
        <ecNumber evidence="8">1.3.8.4</ecNumber>
        <ecNumber evidence="7">3.4.25.1</ecNumber>
    </recommendedName>
    <alternativeName>
        <fullName evidence="25">Butyryl-CoA dehydrogenase</fullName>
    </alternativeName>
</protein>
<evidence type="ECO:0000256" key="2">
    <source>
        <dbReference type="ARBA" id="ARBA00001974"/>
    </source>
</evidence>
<keyword evidence="11" id="KW-0963">Cytoplasm</keyword>
<evidence type="ECO:0000259" key="37">
    <source>
        <dbReference type="Pfam" id="PF02770"/>
    </source>
</evidence>
<comment type="similarity">
    <text evidence="6">Belongs to the acyl-CoA dehydrogenase family.</text>
</comment>
<evidence type="ECO:0000256" key="30">
    <source>
        <dbReference type="ARBA" id="ARBA00049552"/>
    </source>
</evidence>
<keyword evidence="18" id="KW-0809">Transit peptide</keyword>
<dbReference type="PANTHER" id="PTHR43884:SF12">
    <property type="entry name" value="ISOVALERYL-COA DEHYDROGENASE, MITOCHONDRIAL-RELATED"/>
    <property type="match status" value="1"/>
</dbReference>
<dbReference type="EC" id="3.4.25.1" evidence="7"/>
<comment type="catalytic activity">
    <reaction evidence="31">
        <text>3-methylbutanoyl-CoA + oxidized [electron-transfer flavoprotein] + H(+) = 3-methylbut-2-enoyl-CoA + reduced [electron-transfer flavoprotein]</text>
        <dbReference type="Rhea" id="RHEA:12276"/>
        <dbReference type="Rhea" id="RHEA-COMP:10685"/>
        <dbReference type="Rhea" id="RHEA-COMP:10686"/>
        <dbReference type="ChEBI" id="CHEBI:15378"/>
        <dbReference type="ChEBI" id="CHEBI:57344"/>
        <dbReference type="ChEBI" id="CHEBI:57345"/>
        <dbReference type="ChEBI" id="CHEBI:57692"/>
        <dbReference type="ChEBI" id="CHEBI:58307"/>
        <dbReference type="EC" id="1.3.8.4"/>
    </reaction>
</comment>
<dbReference type="PROSITE" id="PS51476">
    <property type="entry name" value="PROTEASOME_BETA_2"/>
    <property type="match status" value="1"/>
</dbReference>
<dbReference type="Pfam" id="PF00441">
    <property type="entry name" value="Acyl-CoA_dh_1"/>
    <property type="match status" value="2"/>
</dbReference>
<feature type="binding site" evidence="34">
    <location>
        <begin position="617"/>
        <end position="618"/>
    </location>
    <ligand>
        <name>substrate</name>
    </ligand>
</feature>
<dbReference type="PRINTS" id="PR00141">
    <property type="entry name" value="PROTEASOME"/>
</dbReference>
<dbReference type="Gene3D" id="3.60.20.10">
    <property type="entry name" value="Glutamine Phosphoribosylpyrophosphate, subunit 1, domain 1"/>
    <property type="match status" value="1"/>
</dbReference>
<evidence type="ECO:0000256" key="19">
    <source>
        <dbReference type="ARBA" id="ARBA00023002"/>
    </source>
</evidence>
<evidence type="ECO:0000256" key="22">
    <source>
        <dbReference type="ARBA" id="ARBA00023242"/>
    </source>
</evidence>
<evidence type="ECO:0000256" key="29">
    <source>
        <dbReference type="ARBA" id="ARBA00048375"/>
    </source>
</evidence>
<evidence type="ECO:0000256" key="5">
    <source>
        <dbReference type="ARBA" id="ARBA00004898"/>
    </source>
</evidence>
<name>A0A1B0CM01_LUTLO</name>
<keyword evidence="21" id="KW-0865">Zymogen</keyword>
<evidence type="ECO:0000256" key="18">
    <source>
        <dbReference type="ARBA" id="ARBA00022946"/>
    </source>
</evidence>
<comment type="catalytic activity">
    <reaction evidence="27">
        <text>butanoyl-CoA + oxidized [electron-transfer flavoprotein] + H(+) = (2E)-butenoyl-CoA + reduced [electron-transfer flavoprotein]</text>
        <dbReference type="Rhea" id="RHEA:24004"/>
        <dbReference type="Rhea" id="RHEA-COMP:10685"/>
        <dbReference type="Rhea" id="RHEA-COMP:10686"/>
        <dbReference type="ChEBI" id="CHEBI:15378"/>
        <dbReference type="ChEBI" id="CHEBI:57332"/>
        <dbReference type="ChEBI" id="CHEBI:57371"/>
        <dbReference type="ChEBI" id="CHEBI:57692"/>
        <dbReference type="ChEBI" id="CHEBI:58307"/>
        <dbReference type="EC" id="1.3.8.1"/>
    </reaction>
</comment>
<evidence type="ECO:0000256" key="7">
    <source>
        <dbReference type="ARBA" id="ARBA00012039"/>
    </source>
</evidence>
<dbReference type="FunFam" id="2.40.110.10:FF:000004">
    <property type="entry name" value="Isovaleryl-CoA dehydrogenase, mitochondrial"/>
    <property type="match status" value="2"/>
</dbReference>
<dbReference type="GO" id="GO:0004298">
    <property type="term" value="F:threonine-type endopeptidase activity"/>
    <property type="evidence" value="ECO:0007669"/>
    <property type="project" value="UniProtKB-KW"/>
</dbReference>
<dbReference type="InterPro" id="IPR013786">
    <property type="entry name" value="AcylCoA_DH/ox_N"/>
</dbReference>
<comment type="function">
    <text evidence="23">Non-catalytic component of the proteasome, a multicatalytic proteinase complex which is characterized by its ability to cleave peptides with Arg, Phe, Tyr, Leu, and Glu adjacent to the leaving group at neutral or slightly basic pH. The proteasome has an ATP-dependent proteolytic activity.</text>
</comment>
<feature type="domain" description="Acyl-CoA dehydrogenase/oxidase C-terminal" evidence="36">
    <location>
        <begin position="861"/>
        <end position="1007"/>
    </location>
</feature>
<evidence type="ECO:0000256" key="1">
    <source>
        <dbReference type="ARBA" id="ARBA00001198"/>
    </source>
</evidence>
<dbReference type="Pfam" id="PF02770">
    <property type="entry name" value="Acyl-CoA_dh_M"/>
    <property type="match status" value="2"/>
</dbReference>
<feature type="binding site" evidence="35">
    <location>
        <position position="522"/>
    </location>
    <ligand>
        <name>FAD</name>
        <dbReference type="ChEBI" id="CHEBI:57692"/>
    </ligand>
</feature>
<reference evidence="39" key="1">
    <citation type="submission" date="2020-05" db="UniProtKB">
        <authorList>
            <consortium name="EnsemblMetazoa"/>
        </authorList>
    </citation>
    <scope>IDENTIFICATION</scope>
    <source>
        <strain evidence="39">Jacobina</strain>
    </source>
</reference>
<dbReference type="Pfam" id="PF00227">
    <property type="entry name" value="Proteasome"/>
    <property type="match status" value="1"/>
</dbReference>
<dbReference type="FunFam" id="3.60.20.10:FF:000010">
    <property type="entry name" value="Proteasome subunit beta type-1"/>
    <property type="match status" value="1"/>
</dbReference>
<feature type="domain" description="Acyl-CoA oxidase/dehydrogenase middle" evidence="37">
    <location>
        <begin position="375"/>
        <end position="471"/>
    </location>
</feature>
<evidence type="ECO:0000256" key="33">
    <source>
        <dbReference type="PIRSR" id="PIRSR634183-1"/>
    </source>
</evidence>
<evidence type="ECO:0000256" key="10">
    <source>
        <dbReference type="ARBA" id="ARBA00018258"/>
    </source>
</evidence>
<evidence type="ECO:0000256" key="16">
    <source>
        <dbReference type="ARBA" id="ARBA00022827"/>
    </source>
</evidence>
<accession>A0A1B0CM01</accession>
<dbReference type="InterPro" id="IPR046373">
    <property type="entry name" value="Acyl-CoA_Oxase/DH_mid-dom_sf"/>
</dbReference>
<feature type="domain" description="Acyl-CoA dehydrogenase/oxidase N-terminal" evidence="38">
    <location>
        <begin position="258"/>
        <end position="371"/>
    </location>
</feature>
<dbReference type="PROSITE" id="PS00072">
    <property type="entry name" value="ACYL_COA_DH_1"/>
    <property type="match status" value="2"/>
</dbReference>
<dbReference type="EC" id="1.3.8.1" evidence="9"/>
<feature type="domain" description="Acyl-CoA oxidase/dehydrogenase middle" evidence="37">
    <location>
        <begin position="753"/>
        <end position="849"/>
    </location>
</feature>
<feature type="binding site" evidence="35">
    <location>
        <begin position="590"/>
        <end position="594"/>
    </location>
    <ligand>
        <name>FAD</name>
        <dbReference type="ChEBI" id="CHEBI:57692"/>
    </ligand>
</feature>
<evidence type="ECO:0000256" key="28">
    <source>
        <dbReference type="ARBA" id="ARBA00048345"/>
    </source>
</evidence>
<dbReference type="UniPathway" id="UPA00363">
    <property type="reaction ID" value="UER00860"/>
</dbReference>
<feature type="binding site" evidence="35">
    <location>
        <begin position="619"/>
        <end position="621"/>
    </location>
    <ligand>
        <name>FAD</name>
        <dbReference type="ChEBI" id="CHEBI:57692"/>
    </ligand>
</feature>
<dbReference type="GO" id="GO:0005739">
    <property type="term" value="C:mitochondrion"/>
    <property type="evidence" value="ECO:0007669"/>
    <property type="project" value="UniProtKB-SubCell"/>
</dbReference>
<dbReference type="AlphaFoldDB" id="A0A1B0CM01"/>
<evidence type="ECO:0000256" key="27">
    <source>
        <dbReference type="ARBA" id="ARBA00047736"/>
    </source>
</evidence>
<dbReference type="Pfam" id="PF02771">
    <property type="entry name" value="Acyl-CoA_dh_N"/>
    <property type="match status" value="2"/>
</dbReference>
<dbReference type="FunFam" id="1.10.540.10:FF:000007">
    <property type="entry name" value="Isovaleryl-CoA dehydrogenase, mitochondrial"/>
    <property type="match status" value="2"/>
</dbReference>
<keyword evidence="16 35" id="KW-0274">FAD</keyword>
<evidence type="ECO:0000256" key="21">
    <source>
        <dbReference type="ARBA" id="ARBA00023145"/>
    </source>
</evidence>
<keyword evidence="17" id="KW-0647">Proteasome</keyword>
<dbReference type="InterPro" id="IPR009100">
    <property type="entry name" value="AcylCoA_DH/oxidase_NM_dom_sf"/>
</dbReference>
<comment type="catalytic activity">
    <reaction evidence="30">
        <text>(2S)-2-methylbutanoyl-CoA + oxidized [electron-transfer flavoprotein] + H(+) = (2E)-2-methylbut-2-enoyl-CoA + reduced [electron-transfer flavoprotein]</text>
        <dbReference type="Rhea" id="RHEA:48256"/>
        <dbReference type="Rhea" id="RHEA-COMP:10685"/>
        <dbReference type="Rhea" id="RHEA-COMP:10686"/>
        <dbReference type="ChEBI" id="CHEBI:15378"/>
        <dbReference type="ChEBI" id="CHEBI:57337"/>
        <dbReference type="ChEBI" id="CHEBI:57692"/>
        <dbReference type="ChEBI" id="CHEBI:58307"/>
        <dbReference type="ChEBI" id="CHEBI:88166"/>
    </reaction>
    <physiologicalReaction direction="left-to-right" evidence="30">
        <dbReference type="Rhea" id="RHEA:48257"/>
    </physiologicalReaction>
</comment>
<dbReference type="GO" id="GO:0006552">
    <property type="term" value="P:L-leucine catabolic process"/>
    <property type="evidence" value="ECO:0007669"/>
    <property type="project" value="UniProtKB-UniPathway"/>
</dbReference>
<evidence type="ECO:0000256" key="6">
    <source>
        <dbReference type="ARBA" id="ARBA00009347"/>
    </source>
</evidence>
<evidence type="ECO:0000256" key="32">
    <source>
        <dbReference type="PIRSR" id="PIRSR600243-1"/>
    </source>
</evidence>
<feature type="binding site" evidence="34">
    <location>
        <position position="487"/>
    </location>
    <ligand>
        <name>substrate</name>
    </ligand>
</feature>
<evidence type="ECO:0000256" key="24">
    <source>
        <dbReference type="ARBA" id="ARBA00026071"/>
    </source>
</evidence>
<feature type="binding site" evidence="35">
    <location>
        <begin position="376"/>
        <end position="385"/>
    </location>
    <ligand>
        <name>FAD</name>
        <dbReference type="ChEBI" id="CHEBI:57692"/>
    </ligand>
</feature>
<comment type="catalytic activity">
    <reaction evidence="28">
        <text>pentanoyl-CoA + oxidized [electron-transfer flavoprotein] + H(+) = (2E)-pentenoyl-CoA + reduced [electron-transfer flavoprotein]</text>
        <dbReference type="Rhea" id="RHEA:43456"/>
        <dbReference type="Rhea" id="RHEA-COMP:10685"/>
        <dbReference type="Rhea" id="RHEA-COMP:10686"/>
        <dbReference type="ChEBI" id="CHEBI:15378"/>
        <dbReference type="ChEBI" id="CHEBI:57389"/>
        <dbReference type="ChEBI" id="CHEBI:57692"/>
        <dbReference type="ChEBI" id="CHEBI:58307"/>
        <dbReference type="ChEBI" id="CHEBI:86160"/>
    </reaction>
</comment>
<proteinExistence type="inferred from homology"/>
<sequence length="1105" mass="121421">MDFGNDWMTAKHSTGTTIMAVEFKDGVIIGADSRTSTGTYVANRVTDKLTKITDHIYCCRSGSAADTQAIAGIVAYSLNFHENQTGEEPLVSEAAAEFKKYCYNYRDELVAGIIVAGWDKRHGGQVYSIPLGGMCVRDKVTIGGSGSSYVYGFIKEYFKENMEQEECVEFVKKTIFHAMHHDGSSGGVCRIGIITKDGVERRTSGGSDKAGLRKVVTTMALRHILRSAVQKRVLRTSWQPLRCMSHYPIDENLYGLSTEQQQLRQTVFNFLQKELAPYAQEIDKENNFKNLREFWKKSGELGLLGISAPTEYGGTGGSYLDQCIVYEEISRVSGAIGLSYGAHVSLCLNQLKRLGTDEQKEKYLPKLCSGEHMGALAMSEPNAGSDVVSMRTSAEKKGDYYILNGSKFWITNGPDADTIIVYAKTNFSGPAKHGITAFIVEKDFPGFRVGQKLDKLGIRGSNTGELFFEDCKVPAKNILGQEGKGVYVLMSGLDYERLLLASGPVGLMQAACDVAFDYAHQRKAFGQRIGEFQLIQAKMADMYTLMVASRCYLYSVARAVDAGTANAKDCAGVILYTAENATKLGLDCIQILGGNGYINEYPAGRIMRDAKLYEIGAGTSEVRRLVIGRTLNNEYNEQQQLRQTVFNFLQKELAPYAQEIDKEDNFKNLREFWKKIGSLGLLGVTTPIEYGGTGGSYLDQCIVIEELGRASGAISNSYVANVSLCMNQLKRLGTEEQKEKYLPKLCTGEHMGALAMSEPNAGSDVVSMRTRAEKKGDYYILNGSKFWITNGPDADTLIVYAKTNFSGPPKYGITAFIIEKDFPGFKRGRKLDKMGMRGSSTGELIFEDCKVPAKNVLGEDGKGVYVLMTGLDYERLLLAATPLGIMQAACDVAFDYAHQRKAFGQRIGEFQLIQAKMADMYTLMVASRCYLYNAARAVDAGIANAKDCAGVLLYTAENATKLGLDCIQILGGNGYINEYPAGRLLRDAKFFEIGGGTSEIRRLVIAKMADMYTLMVASRCYLYNAARAVDAGIANAKDCAGVLLYTAENATKLGLDCVQILGGNGYINEYPAGRLLRDAKFFEIGGGTSEIRRLVIGRTLNREYK</sequence>
<organism evidence="39 40">
    <name type="scientific">Lutzomyia longipalpis</name>
    <name type="common">Sand fly</name>
    <dbReference type="NCBI Taxonomy" id="7200"/>
    <lineage>
        <taxon>Eukaryota</taxon>
        <taxon>Metazoa</taxon>
        <taxon>Ecdysozoa</taxon>
        <taxon>Arthropoda</taxon>
        <taxon>Hexapoda</taxon>
        <taxon>Insecta</taxon>
        <taxon>Pterygota</taxon>
        <taxon>Neoptera</taxon>
        <taxon>Endopterygota</taxon>
        <taxon>Diptera</taxon>
        <taxon>Nematocera</taxon>
        <taxon>Psychodoidea</taxon>
        <taxon>Psychodidae</taxon>
        <taxon>Lutzomyia</taxon>
        <taxon>Lutzomyia</taxon>
    </lineage>
</organism>
<comment type="catalytic activity">
    <reaction evidence="29">
        <text>hexanoyl-CoA + oxidized [electron-transfer flavoprotein] + H(+) = (2E)-hexenoyl-CoA + reduced [electron-transfer flavoprotein]</text>
        <dbReference type="Rhea" id="RHEA:43464"/>
        <dbReference type="Rhea" id="RHEA-COMP:10685"/>
        <dbReference type="Rhea" id="RHEA-COMP:10686"/>
        <dbReference type="ChEBI" id="CHEBI:15378"/>
        <dbReference type="ChEBI" id="CHEBI:57692"/>
        <dbReference type="ChEBI" id="CHEBI:58307"/>
        <dbReference type="ChEBI" id="CHEBI:62077"/>
        <dbReference type="ChEBI" id="CHEBI:62620"/>
    </reaction>
</comment>
<dbReference type="FunFam" id="1.20.140.10:FF:000001">
    <property type="entry name" value="Acyl-CoA dehydrogenase"/>
    <property type="match status" value="1"/>
</dbReference>
<keyword evidence="19" id="KW-0560">Oxidoreductase</keyword>
<evidence type="ECO:0000256" key="23">
    <source>
        <dbReference type="ARBA" id="ARBA00024953"/>
    </source>
</evidence>
<evidence type="ECO:0000256" key="8">
    <source>
        <dbReference type="ARBA" id="ARBA00012044"/>
    </source>
</evidence>
<dbReference type="VEuPathDB" id="VectorBase:LLOJ005689"/>
<dbReference type="EMBL" id="AJWK01017982">
    <property type="status" value="NOT_ANNOTATED_CDS"/>
    <property type="molecule type" value="Genomic_DNA"/>
</dbReference>
<keyword evidence="12" id="KW-0285">Flavoprotein</keyword>
<dbReference type="Gene3D" id="1.10.540.10">
    <property type="entry name" value="Acyl-CoA dehydrogenase/oxidase, N-terminal domain"/>
    <property type="match status" value="2"/>
</dbReference>
<evidence type="ECO:0000256" key="34">
    <source>
        <dbReference type="PIRSR" id="PIRSR634183-2"/>
    </source>
</evidence>
<dbReference type="EC" id="1.3.8.4" evidence="8"/>
<dbReference type="InterPro" id="IPR009075">
    <property type="entry name" value="AcylCo_DH/oxidase_C"/>
</dbReference>
<comment type="cofactor">
    <cofactor evidence="2 35">
        <name>FAD</name>
        <dbReference type="ChEBI" id="CHEBI:57692"/>
    </cofactor>
</comment>
<feature type="active site" description="Nucleophile" evidence="32">
    <location>
        <position position="16"/>
    </location>
</feature>
<dbReference type="EMBL" id="AJWK01017981">
    <property type="status" value="NOT_ANNOTATED_CDS"/>
    <property type="molecule type" value="Genomic_DNA"/>
</dbReference>
<dbReference type="InterPro" id="IPR006091">
    <property type="entry name" value="Acyl-CoA_Oxase/DH_mid-dom"/>
</dbReference>
<evidence type="ECO:0000313" key="40">
    <source>
        <dbReference type="Proteomes" id="UP000092461"/>
    </source>
</evidence>
<comment type="pathway">
    <text evidence="5">Amino-acid degradation; L-leucine degradation; (S)-3-hydroxy-3-methylglutaryl-CoA from 3-isovaleryl-CoA: step 1/3.</text>
</comment>
<dbReference type="InterPro" id="IPR016050">
    <property type="entry name" value="Proteasome_bsu_CS"/>
</dbReference>
<dbReference type="VEuPathDB" id="VectorBase:LLONM1_005683"/>
<dbReference type="CDD" id="cd03762">
    <property type="entry name" value="proteasome_beta_type_6"/>
    <property type="match status" value="1"/>
</dbReference>
<feature type="domain" description="Acyl-CoA dehydrogenase/oxidase N-terminal" evidence="38">
    <location>
        <begin position="637"/>
        <end position="749"/>
    </location>
</feature>
<evidence type="ECO:0000256" key="25">
    <source>
        <dbReference type="ARBA" id="ARBA00031895"/>
    </source>
</evidence>
<dbReference type="InterPro" id="IPR006089">
    <property type="entry name" value="Acyl-CoA_DH_CS"/>
</dbReference>
<evidence type="ECO:0000313" key="39">
    <source>
        <dbReference type="EnsemblMetazoa" id="LLOJ005689-PA"/>
    </source>
</evidence>
<keyword evidence="14" id="KW-0888">Threonine protease</keyword>
<dbReference type="GO" id="GO:0008470">
    <property type="term" value="F:3-methylbutanoyl-CoA dehydrogenase activity"/>
    <property type="evidence" value="ECO:0007669"/>
    <property type="project" value="UniProtKB-EC"/>
</dbReference>
<keyword evidence="20" id="KW-0496">Mitochondrion</keyword>
<comment type="subunit">
    <text evidence="24">The 26S proteasome consists of a 20S proteasome core and two 19S regulatory subunits. The 20S proteasome core is composed of 28 subunits that are arranged in four stacked rings, resulting in a barrel-shaped structure. The two end rings are each formed by seven alpha subunits, and the two central rings are each formed by seven beta subunits. The catalytic chamber with the active sites is on the inside of the barrel.</text>
</comment>
<dbReference type="EnsemblMetazoa" id="LLOJ005689-RA">
    <property type="protein sequence ID" value="LLOJ005689-PA"/>
    <property type="gene ID" value="LLOJ005689"/>
</dbReference>
<evidence type="ECO:0000256" key="15">
    <source>
        <dbReference type="ARBA" id="ARBA00022801"/>
    </source>
</evidence>
<evidence type="ECO:0000256" key="35">
    <source>
        <dbReference type="PIRSR" id="PIRSR634183-3"/>
    </source>
</evidence>
<evidence type="ECO:0000259" key="38">
    <source>
        <dbReference type="Pfam" id="PF02771"/>
    </source>
</evidence>
<evidence type="ECO:0000256" key="12">
    <source>
        <dbReference type="ARBA" id="ARBA00022630"/>
    </source>
</evidence>
<evidence type="ECO:0000256" key="4">
    <source>
        <dbReference type="ARBA" id="ARBA00004173"/>
    </source>
</evidence>
<dbReference type="GO" id="GO:0051603">
    <property type="term" value="P:proteolysis involved in protein catabolic process"/>
    <property type="evidence" value="ECO:0007669"/>
    <property type="project" value="InterPro"/>
</dbReference>
<dbReference type="InterPro" id="IPR000243">
    <property type="entry name" value="Pept_T1A_subB"/>
</dbReference>
<evidence type="ECO:0000256" key="13">
    <source>
        <dbReference type="ARBA" id="ARBA00022670"/>
    </source>
</evidence>
<dbReference type="GO" id="GO:0005839">
    <property type="term" value="C:proteasome core complex"/>
    <property type="evidence" value="ECO:0007669"/>
    <property type="project" value="InterPro"/>
</dbReference>
<evidence type="ECO:0000256" key="11">
    <source>
        <dbReference type="ARBA" id="ARBA00022490"/>
    </source>
</evidence>
<dbReference type="SUPFAM" id="SSF47203">
    <property type="entry name" value="Acyl-CoA dehydrogenase C-terminal domain-like"/>
    <property type="match status" value="3"/>
</dbReference>
<keyword evidence="15" id="KW-0378">Hydrolase</keyword>
<feature type="binding site" evidence="35">
    <location>
        <position position="533"/>
    </location>
    <ligand>
        <name>FAD</name>
        <dbReference type="ChEBI" id="CHEBI:57692"/>
    </ligand>
</feature>
<dbReference type="InterPro" id="IPR029055">
    <property type="entry name" value="Ntn_hydrolases_N"/>
</dbReference>
<dbReference type="FunFam" id="1.20.140.10:FF:000003">
    <property type="entry name" value="isovaleryl-CoA dehydrogenase, mitochondrial"/>
    <property type="match status" value="1"/>
</dbReference>
<dbReference type="Gene3D" id="1.20.140.10">
    <property type="entry name" value="Butyryl-CoA Dehydrogenase, subunit A, domain 3"/>
    <property type="match status" value="3"/>
</dbReference>
<feature type="binding site" evidence="34">
    <location>
        <begin position="494"/>
        <end position="497"/>
    </location>
    <ligand>
        <name>substrate</name>
    </ligand>
</feature>
<comment type="function">
    <text evidence="26">Catalyzes the conversion of isovaleryl-CoA/3-methylbutanoyl-CoA to 3-methylbut-2-enoyl-CoA as an intermediate step in the leucine (Leu) catabolic pathway. To a lesser extent, is also able to catalyze the oxidation of other saturated short-chain acyl-CoA thioesters as pentanoyl-CoA, hexenoyl-CoA and butenoyl-CoA.</text>
</comment>
<comment type="catalytic activity">
    <reaction evidence="1">
        <text>Cleavage of peptide bonds with very broad specificity.</text>
        <dbReference type="EC" id="3.4.25.1"/>
    </reaction>
</comment>
<dbReference type="GO" id="GO:0050660">
    <property type="term" value="F:flavin adenine dinucleotide binding"/>
    <property type="evidence" value="ECO:0007669"/>
    <property type="project" value="InterPro"/>
</dbReference>
<keyword evidence="13" id="KW-0645">Protease</keyword>
<dbReference type="GO" id="GO:0005634">
    <property type="term" value="C:nucleus"/>
    <property type="evidence" value="ECO:0007669"/>
    <property type="project" value="UniProtKB-SubCell"/>
</dbReference>
<dbReference type="InterPro" id="IPR034183">
    <property type="entry name" value="IVD"/>
</dbReference>